<dbReference type="Gene3D" id="2.40.70.10">
    <property type="entry name" value="Acid Proteases"/>
    <property type="match status" value="1"/>
</dbReference>
<gene>
    <name evidence="3" type="ORF">CMV_003552</name>
</gene>
<protein>
    <recommendedName>
        <fullName evidence="2">Peptidase A1 domain-containing protein</fullName>
    </recommendedName>
</protein>
<dbReference type="AlphaFoldDB" id="A0A8J4W2X1"/>
<name>A0A8J4W2X1_9ROSI</name>
<keyword evidence="1" id="KW-0732">Signal</keyword>
<dbReference type="InterPro" id="IPR021109">
    <property type="entry name" value="Peptidase_aspartic_dom_sf"/>
</dbReference>
<feature type="chain" id="PRO_5035227822" description="Peptidase A1 domain-containing protein" evidence="1">
    <location>
        <begin position="22"/>
        <end position="112"/>
    </location>
</feature>
<dbReference type="Proteomes" id="UP000737018">
    <property type="component" value="Unassembled WGS sequence"/>
</dbReference>
<dbReference type="SUPFAM" id="SSF50630">
    <property type="entry name" value="Acid proteases"/>
    <property type="match status" value="1"/>
</dbReference>
<comment type="caution">
    <text evidence="3">The sequence shown here is derived from an EMBL/GenBank/DDBJ whole genome shotgun (WGS) entry which is preliminary data.</text>
</comment>
<sequence>MPILVVIGILVGLYFAKLGLGSPTKDYYVQVDPGSYILWVNCVGCRSCPKKTGLGLTMKTLSLDLPTSIRGQWMVPRIQRLPWEPINHSTYPLGSQSGDKSMASGWHCGTST</sequence>
<evidence type="ECO:0000259" key="2">
    <source>
        <dbReference type="PROSITE" id="PS51767"/>
    </source>
</evidence>
<evidence type="ECO:0000313" key="3">
    <source>
        <dbReference type="EMBL" id="KAF3972989.1"/>
    </source>
</evidence>
<evidence type="ECO:0000256" key="1">
    <source>
        <dbReference type="SAM" id="SignalP"/>
    </source>
</evidence>
<dbReference type="PROSITE" id="PS51767">
    <property type="entry name" value="PEPTIDASE_A1"/>
    <property type="match status" value="1"/>
</dbReference>
<proteinExistence type="predicted"/>
<accession>A0A8J4W2X1</accession>
<dbReference type="Pfam" id="PF00026">
    <property type="entry name" value="Asp"/>
    <property type="match status" value="1"/>
</dbReference>
<feature type="domain" description="Peptidase A1" evidence="2">
    <location>
        <begin position="14"/>
        <end position="112"/>
    </location>
</feature>
<organism evidence="3 4">
    <name type="scientific">Castanea mollissima</name>
    <name type="common">Chinese chestnut</name>
    <dbReference type="NCBI Taxonomy" id="60419"/>
    <lineage>
        <taxon>Eukaryota</taxon>
        <taxon>Viridiplantae</taxon>
        <taxon>Streptophyta</taxon>
        <taxon>Embryophyta</taxon>
        <taxon>Tracheophyta</taxon>
        <taxon>Spermatophyta</taxon>
        <taxon>Magnoliopsida</taxon>
        <taxon>eudicotyledons</taxon>
        <taxon>Gunneridae</taxon>
        <taxon>Pentapetalae</taxon>
        <taxon>rosids</taxon>
        <taxon>fabids</taxon>
        <taxon>Fagales</taxon>
        <taxon>Fagaceae</taxon>
        <taxon>Castanea</taxon>
    </lineage>
</organism>
<keyword evidence="4" id="KW-1185">Reference proteome</keyword>
<feature type="signal peptide" evidence="1">
    <location>
        <begin position="1"/>
        <end position="21"/>
    </location>
</feature>
<dbReference type="EMBL" id="JRKL02000287">
    <property type="protein sequence ID" value="KAF3972989.1"/>
    <property type="molecule type" value="Genomic_DNA"/>
</dbReference>
<dbReference type="OrthoDB" id="2747330at2759"/>
<evidence type="ECO:0000313" key="4">
    <source>
        <dbReference type="Proteomes" id="UP000737018"/>
    </source>
</evidence>
<reference evidence="3" key="1">
    <citation type="submission" date="2020-03" db="EMBL/GenBank/DDBJ databases">
        <title>Castanea mollissima Vanexum genome sequencing.</title>
        <authorList>
            <person name="Staton M."/>
        </authorList>
    </citation>
    <scope>NUCLEOTIDE SEQUENCE</scope>
    <source>
        <tissue evidence="3">Leaf</tissue>
    </source>
</reference>
<dbReference type="InterPro" id="IPR033121">
    <property type="entry name" value="PEPTIDASE_A1"/>
</dbReference>